<feature type="signal peptide" evidence="6">
    <location>
        <begin position="1"/>
        <end position="19"/>
    </location>
</feature>
<organism evidence="7 8">
    <name type="scientific">Shewanella denitrificans (strain OS217 / ATCC BAA-1090 / DSM 15013)</name>
    <dbReference type="NCBI Taxonomy" id="318161"/>
    <lineage>
        <taxon>Bacteria</taxon>
        <taxon>Pseudomonadati</taxon>
        <taxon>Pseudomonadota</taxon>
        <taxon>Gammaproteobacteria</taxon>
        <taxon>Alteromonadales</taxon>
        <taxon>Shewanellaceae</taxon>
        <taxon>Shewanella</taxon>
    </lineage>
</organism>
<dbReference type="eggNOG" id="COG2346">
    <property type="taxonomic scope" value="Bacteria"/>
</dbReference>
<protein>
    <submittedName>
        <fullName evidence="7">Globin</fullName>
    </submittedName>
</protein>
<dbReference type="Pfam" id="PF01152">
    <property type="entry name" value="Bac_globin"/>
    <property type="match status" value="1"/>
</dbReference>
<dbReference type="PROSITE" id="PS51257">
    <property type="entry name" value="PROKAR_LIPOPROTEIN"/>
    <property type="match status" value="1"/>
</dbReference>
<keyword evidence="3 5" id="KW-0479">Metal-binding</keyword>
<keyword evidence="4 5" id="KW-0408">Iron</keyword>
<dbReference type="InterPro" id="IPR012292">
    <property type="entry name" value="Globin/Proto"/>
</dbReference>
<dbReference type="KEGG" id="sdn:Sden_0373"/>
<feature type="binding site" description="distal binding residue" evidence="5">
    <location>
        <position position="111"/>
    </location>
    <ligand>
        <name>heme</name>
        <dbReference type="ChEBI" id="CHEBI:30413"/>
    </ligand>
    <ligandPart>
        <name>Fe</name>
        <dbReference type="ChEBI" id="CHEBI:18248"/>
    </ligandPart>
</feature>
<accession>Q12SA8</accession>
<sequence>MTSANPKILLMLSCMLLQACVSSSTGVGNTVNKIDSAETAKDSSLYSALGKQGGIAAIVDGLLAGIAADQRIVQHFRDTDITLFRQRLIEYLCLVTDGGCVYLGESMAESHQGLGITQAHFDALVGHLIHSMKQQSVPLGTRNALLKRLASKYEDISYR</sequence>
<gene>
    <name evidence="7" type="ordered locus">Sden_0373</name>
</gene>
<dbReference type="AlphaFoldDB" id="Q12SA8"/>
<reference evidence="7 8" key="1">
    <citation type="submission" date="2006-03" db="EMBL/GenBank/DDBJ databases">
        <title>Complete sequence of Shewanella denitrificans OS217.</title>
        <authorList>
            <consortium name="US DOE Joint Genome Institute"/>
            <person name="Copeland A."/>
            <person name="Lucas S."/>
            <person name="Lapidus A."/>
            <person name="Barry K."/>
            <person name="Detter J.C."/>
            <person name="Glavina del Rio T."/>
            <person name="Hammon N."/>
            <person name="Israni S."/>
            <person name="Dalin E."/>
            <person name="Tice H."/>
            <person name="Pitluck S."/>
            <person name="Brettin T."/>
            <person name="Bruce D."/>
            <person name="Han C."/>
            <person name="Tapia R."/>
            <person name="Gilna P."/>
            <person name="Kiss H."/>
            <person name="Schmutz J."/>
            <person name="Larimer F."/>
            <person name="Land M."/>
            <person name="Hauser L."/>
            <person name="Kyrpides N."/>
            <person name="Lykidis A."/>
            <person name="Richardson P."/>
        </authorList>
    </citation>
    <scope>NUCLEOTIDE SEQUENCE [LARGE SCALE GENOMIC DNA]</scope>
    <source>
        <strain evidence="8">OS217 / ATCC BAA-1090 / DSM 15013</strain>
    </source>
</reference>
<evidence type="ECO:0000313" key="7">
    <source>
        <dbReference type="EMBL" id="ABE53668.1"/>
    </source>
</evidence>
<proteinExistence type="predicted"/>
<keyword evidence="1" id="KW-0813">Transport</keyword>
<dbReference type="Proteomes" id="UP000001982">
    <property type="component" value="Chromosome"/>
</dbReference>
<dbReference type="HOGENOM" id="CLU_103526_2_0_6"/>
<dbReference type="STRING" id="318161.Sden_0373"/>
<keyword evidence="2 5" id="KW-0349">Heme</keyword>
<evidence type="ECO:0000256" key="5">
    <source>
        <dbReference type="PIRSR" id="PIRSR601486-1"/>
    </source>
</evidence>
<dbReference type="GO" id="GO:0046872">
    <property type="term" value="F:metal ion binding"/>
    <property type="evidence" value="ECO:0007669"/>
    <property type="project" value="UniProtKB-KW"/>
</dbReference>
<evidence type="ECO:0000256" key="2">
    <source>
        <dbReference type="ARBA" id="ARBA00022617"/>
    </source>
</evidence>
<dbReference type="GO" id="GO:0020037">
    <property type="term" value="F:heme binding"/>
    <property type="evidence" value="ECO:0007669"/>
    <property type="project" value="InterPro"/>
</dbReference>
<dbReference type="CDD" id="cd00454">
    <property type="entry name" value="TrHb1_N"/>
    <property type="match status" value="1"/>
</dbReference>
<keyword evidence="6" id="KW-0732">Signal</keyword>
<keyword evidence="8" id="KW-1185">Reference proteome</keyword>
<dbReference type="EMBL" id="CP000302">
    <property type="protein sequence ID" value="ABE53668.1"/>
    <property type="molecule type" value="Genomic_DNA"/>
</dbReference>
<feature type="chain" id="PRO_5004181487" evidence="6">
    <location>
        <begin position="20"/>
        <end position="159"/>
    </location>
</feature>
<evidence type="ECO:0000256" key="3">
    <source>
        <dbReference type="ARBA" id="ARBA00022723"/>
    </source>
</evidence>
<evidence type="ECO:0000256" key="6">
    <source>
        <dbReference type="SAM" id="SignalP"/>
    </source>
</evidence>
<dbReference type="GO" id="GO:0019825">
    <property type="term" value="F:oxygen binding"/>
    <property type="evidence" value="ECO:0007669"/>
    <property type="project" value="InterPro"/>
</dbReference>
<evidence type="ECO:0000256" key="1">
    <source>
        <dbReference type="ARBA" id="ARBA00022448"/>
    </source>
</evidence>
<dbReference type="InterPro" id="IPR009050">
    <property type="entry name" value="Globin-like_sf"/>
</dbReference>
<dbReference type="Gene3D" id="1.10.490.10">
    <property type="entry name" value="Globins"/>
    <property type="match status" value="1"/>
</dbReference>
<dbReference type="RefSeq" id="WP_011494835.1">
    <property type="nucleotide sequence ID" value="NC_007954.1"/>
</dbReference>
<dbReference type="SUPFAM" id="SSF46458">
    <property type="entry name" value="Globin-like"/>
    <property type="match status" value="1"/>
</dbReference>
<dbReference type="InterPro" id="IPR001486">
    <property type="entry name" value="Hemoglobin_trunc"/>
</dbReference>
<evidence type="ECO:0000256" key="4">
    <source>
        <dbReference type="ARBA" id="ARBA00023004"/>
    </source>
</evidence>
<evidence type="ECO:0000313" key="8">
    <source>
        <dbReference type="Proteomes" id="UP000001982"/>
    </source>
</evidence>
<name>Q12SA8_SHEDO</name>